<dbReference type="Pfam" id="PF12706">
    <property type="entry name" value="Lactamase_B_2"/>
    <property type="match status" value="1"/>
</dbReference>
<feature type="domain" description="Metallo-beta-lactamase" evidence="1">
    <location>
        <begin position="37"/>
        <end position="247"/>
    </location>
</feature>
<keyword evidence="3" id="KW-1185">Reference proteome</keyword>
<dbReference type="InterPro" id="IPR036866">
    <property type="entry name" value="RibonucZ/Hydroxyglut_hydro"/>
</dbReference>
<comment type="caution">
    <text evidence="2">The sequence shown here is derived from an EMBL/GenBank/DDBJ whole genome shotgun (WGS) entry which is preliminary data.</text>
</comment>
<dbReference type="PANTHER" id="PTHR46504:SF2">
    <property type="entry name" value="TRNASE Z TRZ1"/>
    <property type="match status" value="1"/>
</dbReference>
<name>A0A917MWS7_9BACT</name>
<dbReference type="AlphaFoldDB" id="A0A917MWS7"/>
<protein>
    <submittedName>
        <fullName evidence="2">MBL fold metallo-hydrolase</fullName>
    </submittedName>
</protein>
<dbReference type="RefSeq" id="WP_229687890.1">
    <property type="nucleotide sequence ID" value="NZ_BMIB01000003.1"/>
</dbReference>
<proteinExistence type="predicted"/>
<organism evidence="2 3">
    <name type="scientific">Filimonas zeae</name>
    <dbReference type="NCBI Taxonomy" id="1737353"/>
    <lineage>
        <taxon>Bacteria</taxon>
        <taxon>Pseudomonadati</taxon>
        <taxon>Bacteroidota</taxon>
        <taxon>Chitinophagia</taxon>
        <taxon>Chitinophagales</taxon>
        <taxon>Chitinophagaceae</taxon>
        <taxon>Filimonas</taxon>
    </lineage>
</organism>
<evidence type="ECO:0000313" key="3">
    <source>
        <dbReference type="Proteomes" id="UP000627292"/>
    </source>
</evidence>
<dbReference type="PANTHER" id="PTHR46504">
    <property type="entry name" value="TRNASE Z TRZ1"/>
    <property type="match status" value="1"/>
</dbReference>
<dbReference type="EMBL" id="BMIB01000003">
    <property type="protein sequence ID" value="GGH71813.1"/>
    <property type="molecule type" value="Genomic_DNA"/>
</dbReference>
<dbReference type="InterPro" id="IPR001279">
    <property type="entry name" value="Metallo-B-lactamas"/>
</dbReference>
<dbReference type="SUPFAM" id="SSF56281">
    <property type="entry name" value="Metallo-hydrolase/oxidoreductase"/>
    <property type="match status" value="1"/>
</dbReference>
<reference evidence="2" key="2">
    <citation type="submission" date="2020-09" db="EMBL/GenBank/DDBJ databases">
        <authorList>
            <person name="Sun Q."/>
            <person name="Zhou Y."/>
        </authorList>
    </citation>
    <scope>NUCLEOTIDE SEQUENCE</scope>
    <source>
        <strain evidence="2">CGMCC 1.15290</strain>
    </source>
</reference>
<evidence type="ECO:0000259" key="1">
    <source>
        <dbReference type="Pfam" id="PF12706"/>
    </source>
</evidence>
<reference evidence="2" key="1">
    <citation type="journal article" date="2014" name="Int. J. Syst. Evol. Microbiol.">
        <title>Complete genome sequence of Corynebacterium casei LMG S-19264T (=DSM 44701T), isolated from a smear-ripened cheese.</title>
        <authorList>
            <consortium name="US DOE Joint Genome Institute (JGI-PGF)"/>
            <person name="Walter F."/>
            <person name="Albersmeier A."/>
            <person name="Kalinowski J."/>
            <person name="Ruckert C."/>
        </authorList>
    </citation>
    <scope>NUCLEOTIDE SEQUENCE</scope>
    <source>
        <strain evidence="2">CGMCC 1.15290</strain>
    </source>
</reference>
<dbReference type="Proteomes" id="UP000627292">
    <property type="component" value="Unassembled WGS sequence"/>
</dbReference>
<gene>
    <name evidence="2" type="ORF">GCM10011379_31560</name>
</gene>
<sequence>MIPLTISGYSTALFATWYFVEELGLLLDAGDGVSAALLQKARKINHVFISHADRDHLTGLLQLNQLNARPGYPVIYYPRDCTSFPAMEAFSVKFDPHVSGTVWQPLIAPSATYIKDDVVVKAHRNGHVVVAPELMKSFGYTVTQVKQKLKPELLHLPGEDIKRLIQEHGREAVSIEVSQPLLGYSGDTPVEDWGLWDGIPVLIHEATFLESEGAIKEKPTAHKHSTLEQVLEMVANIKLEKLVLGHFSSRYSADVIDNRIRELCKHYGISIPVYRILPGVTQYDILNSYPVNR</sequence>
<accession>A0A917MWS7</accession>
<evidence type="ECO:0000313" key="2">
    <source>
        <dbReference type="EMBL" id="GGH71813.1"/>
    </source>
</evidence>
<dbReference type="Gene3D" id="3.60.15.10">
    <property type="entry name" value="Ribonuclease Z/Hydroxyacylglutathione hydrolase-like"/>
    <property type="match status" value="1"/>
</dbReference>